<sequence length="182" mass="21838">MFSFLNSKNSMKPKKINIEEIMRYINNTLIVLKREISFQDKNLLELKTTVCRLYKEKQFESAKRNLKMIRIIENTVERLQNQVILLETKRMACLQEIGNREIYNVISLINHEDSRNGINTVKLETKTYKHIDILSKRDYNEEFLFNTNETVVSIDEDLEKFVINTFEHEKDFNRKNLEEILE</sequence>
<dbReference type="AlphaFoldDB" id="A0A4Q9KUD8"/>
<evidence type="ECO:0000313" key="2">
    <source>
        <dbReference type="EMBL" id="TBT98164.1"/>
    </source>
</evidence>
<dbReference type="VEuPathDB" id="MicrosporidiaDB:CWI37_1873p0010"/>
<feature type="coiled-coil region" evidence="1">
    <location>
        <begin position="62"/>
        <end position="89"/>
    </location>
</feature>
<evidence type="ECO:0000256" key="1">
    <source>
        <dbReference type="SAM" id="Coils"/>
    </source>
</evidence>
<dbReference type="EMBL" id="PITJ01001873">
    <property type="protein sequence ID" value="TBT98164.1"/>
    <property type="molecule type" value="Genomic_DNA"/>
</dbReference>
<reference evidence="2 3" key="1">
    <citation type="submission" date="2017-12" db="EMBL/GenBank/DDBJ databases">
        <authorList>
            <person name="Pombert J.-F."/>
            <person name="Haag K.L."/>
            <person name="Ebert D."/>
        </authorList>
    </citation>
    <scope>NUCLEOTIDE SEQUENCE [LARGE SCALE GENOMIC DNA]</scope>
    <source>
        <strain evidence="2">FI-OER-3-3</strain>
    </source>
</reference>
<proteinExistence type="predicted"/>
<comment type="caution">
    <text evidence="2">The sequence shown here is derived from an EMBL/GenBank/DDBJ whole genome shotgun (WGS) entry which is preliminary data.</text>
</comment>
<gene>
    <name evidence="2" type="ORF">CWI37_1873p0010</name>
</gene>
<evidence type="ECO:0000313" key="3">
    <source>
        <dbReference type="Proteomes" id="UP000292362"/>
    </source>
</evidence>
<name>A0A4Q9KUD8_9MICR</name>
<accession>A0A4Q9KUD8</accession>
<dbReference type="Proteomes" id="UP000292362">
    <property type="component" value="Unassembled WGS sequence"/>
</dbReference>
<protein>
    <submittedName>
        <fullName evidence="2">Uncharacterized protein</fullName>
    </submittedName>
</protein>
<organism evidence="2 3">
    <name type="scientific">Hamiltosporidium tvaerminnensis</name>
    <dbReference type="NCBI Taxonomy" id="1176355"/>
    <lineage>
        <taxon>Eukaryota</taxon>
        <taxon>Fungi</taxon>
        <taxon>Fungi incertae sedis</taxon>
        <taxon>Microsporidia</taxon>
        <taxon>Dubosqiidae</taxon>
        <taxon>Hamiltosporidium</taxon>
    </lineage>
</organism>
<keyword evidence="1" id="KW-0175">Coiled coil</keyword>